<feature type="compositionally biased region" description="Basic and acidic residues" evidence="1">
    <location>
        <begin position="329"/>
        <end position="351"/>
    </location>
</feature>
<dbReference type="Proteomes" id="UP001516023">
    <property type="component" value="Unassembled WGS sequence"/>
</dbReference>
<accession>A0ABD3PL54</accession>
<organism evidence="2 3">
    <name type="scientific">Cyclotella cryptica</name>
    <dbReference type="NCBI Taxonomy" id="29204"/>
    <lineage>
        <taxon>Eukaryota</taxon>
        <taxon>Sar</taxon>
        <taxon>Stramenopiles</taxon>
        <taxon>Ochrophyta</taxon>
        <taxon>Bacillariophyta</taxon>
        <taxon>Coscinodiscophyceae</taxon>
        <taxon>Thalassiosirophycidae</taxon>
        <taxon>Stephanodiscales</taxon>
        <taxon>Stephanodiscaceae</taxon>
        <taxon>Cyclotella</taxon>
    </lineage>
</organism>
<feature type="region of interest" description="Disordered" evidence="1">
    <location>
        <begin position="36"/>
        <end position="107"/>
    </location>
</feature>
<feature type="compositionally biased region" description="Polar residues" evidence="1">
    <location>
        <begin position="353"/>
        <end position="364"/>
    </location>
</feature>
<dbReference type="AlphaFoldDB" id="A0ABD3PL54"/>
<keyword evidence="3" id="KW-1185">Reference proteome</keyword>
<feature type="compositionally biased region" description="Low complexity" evidence="1">
    <location>
        <begin position="434"/>
        <end position="445"/>
    </location>
</feature>
<evidence type="ECO:0000256" key="1">
    <source>
        <dbReference type="SAM" id="MobiDB-lite"/>
    </source>
</evidence>
<feature type="region of interest" description="Disordered" evidence="1">
    <location>
        <begin position="329"/>
        <end position="486"/>
    </location>
</feature>
<feature type="compositionally biased region" description="Basic and acidic residues" evidence="1">
    <location>
        <begin position="466"/>
        <end position="482"/>
    </location>
</feature>
<dbReference type="EMBL" id="JABMIG020000151">
    <property type="protein sequence ID" value="KAL3788814.1"/>
    <property type="molecule type" value="Genomic_DNA"/>
</dbReference>
<feature type="compositionally biased region" description="Basic residues" evidence="1">
    <location>
        <begin position="203"/>
        <end position="217"/>
    </location>
</feature>
<proteinExistence type="predicted"/>
<feature type="region of interest" description="Disordered" evidence="1">
    <location>
        <begin position="199"/>
        <end position="294"/>
    </location>
</feature>
<sequence>MPVKFSYSDLSETHDRLKREAQQYLDSLSGETTSFAVASSSVEDRQSNGDAALAPARNDISLDEGDPALFDPSCAISEASGSHRDDNSHSTTESEASDDDLPEMNFHQSSFNHSCGLSYNDDDSLLAMAQRLDDASVISYTSFEAPHHSHEFVEEDRRVLALPCSTNSLGDHTRRATKLNSKLERNAIAKKGTLEFDSTAAAKGRRRQKSHRQHKNHVGGVNSVDNHSLLLDSGENCPKIQPASSMEKHQVSKTKVDKGKRDGKNARDKRRDAKRGADNTQAQADNLHDTDRNKVNGHVAGQTVLANESKTTDGKKFYTVEKKNPPKISQWKDLDDVKRQAKNSKINEKKGPKSNQLNDSEYTIRTNNKTNNSKSRRSSFGKRLHITSPTTKKKSATIARKSQEDSDDESMHGVGCNVRLHGERDTEMKREPKSSSTQRSQSNSKTRGDSDPEARYARARSTPPTLKDDKPKTSLPIDRDDKSDDEVNSFYNSDCNTEFFYESTDDDGFFSQGEDDLPAVGTSVLKAVEDLNSKSAVCKMKNLLGIRG</sequence>
<feature type="compositionally biased region" description="Basic and acidic residues" evidence="1">
    <location>
        <begin position="446"/>
        <end position="456"/>
    </location>
</feature>
<feature type="compositionally biased region" description="Basic and acidic residues" evidence="1">
    <location>
        <begin position="246"/>
        <end position="277"/>
    </location>
</feature>
<reference evidence="2 3" key="1">
    <citation type="journal article" date="2020" name="G3 (Bethesda)">
        <title>Improved Reference Genome for Cyclotella cryptica CCMP332, a Model for Cell Wall Morphogenesis, Salinity Adaptation, and Lipid Production in Diatoms (Bacillariophyta).</title>
        <authorList>
            <person name="Roberts W.R."/>
            <person name="Downey K.M."/>
            <person name="Ruck E.C."/>
            <person name="Traller J.C."/>
            <person name="Alverson A.J."/>
        </authorList>
    </citation>
    <scope>NUCLEOTIDE SEQUENCE [LARGE SCALE GENOMIC DNA]</scope>
    <source>
        <strain evidence="2 3">CCMP332</strain>
    </source>
</reference>
<gene>
    <name evidence="2" type="ORF">HJC23_006267</name>
</gene>
<comment type="caution">
    <text evidence="2">The sequence shown here is derived from an EMBL/GenBank/DDBJ whole genome shotgun (WGS) entry which is preliminary data.</text>
</comment>
<protein>
    <submittedName>
        <fullName evidence="2">Uncharacterized protein</fullName>
    </submittedName>
</protein>
<evidence type="ECO:0000313" key="3">
    <source>
        <dbReference type="Proteomes" id="UP001516023"/>
    </source>
</evidence>
<name>A0ABD3PL54_9STRA</name>
<evidence type="ECO:0000313" key="2">
    <source>
        <dbReference type="EMBL" id="KAL3788814.1"/>
    </source>
</evidence>
<feature type="compositionally biased region" description="Basic and acidic residues" evidence="1">
    <location>
        <begin position="420"/>
        <end position="433"/>
    </location>
</feature>
<feature type="compositionally biased region" description="Basic residues" evidence="1">
    <location>
        <begin position="374"/>
        <end position="395"/>
    </location>
</feature>